<dbReference type="GO" id="GO:0005524">
    <property type="term" value="F:ATP binding"/>
    <property type="evidence" value="ECO:0007669"/>
    <property type="project" value="UniProtKB-KW"/>
</dbReference>
<dbReference type="STRING" id="1187848.A1QO_07150"/>
<reference evidence="17 18" key="1">
    <citation type="journal article" date="2012" name="Science">
        <title>Ecological populations of bacteria act as socially cohesive units of antibiotic production and resistance.</title>
        <authorList>
            <person name="Cordero O.X."/>
            <person name="Wildschutte H."/>
            <person name="Kirkup B."/>
            <person name="Proehl S."/>
            <person name="Ngo L."/>
            <person name="Hussain F."/>
            <person name="Le Roux F."/>
            <person name="Mincer T."/>
            <person name="Polz M.F."/>
        </authorList>
    </citation>
    <scope>NUCLEOTIDE SEQUENCE [LARGE SCALE GENOMIC DNA]</scope>
    <source>
        <strain evidence="17 18">ZF-129</strain>
    </source>
</reference>
<dbReference type="PROSITE" id="PS50110">
    <property type="entry name" value="RESPONSE_REGULATORY"/>
    <property type="match status" value="1"/>
</dbReference>
<feature type="domain" description="Response regulatory" evidence="16">
    <location>
        <begin position="454"/>
        <end position="571"/>
    </location>
</feature>
<dbReference type="SUPFAM" id="SSF47384">
    <property type="entry name" value="Homodimeric domain of signal transducing histidine kinase"/>
    <property type="match status" value="1"/>
</dbReference>
<dbReference type="RefSeq" id="WP_017041214.1">
    <property type="nucleotide sequence ID" value="NZ_AJYQ02000089.1"/>
</dbReference>
<dbReference type="EMBL" id="AJYQ02000089">
    <property type="protein sequence ID" value="OEE34605.1"/>
    <property type="molecule type" value="Genomic_DNA"/>
</dbReference>
<dbReference type="PRINTS" id="PR00344">
    <property type="entry name" value="BCTRLSENSOR"/>
</dbReference>
<dbReference type="EC" id="2.7.13.3" evidence="3"/>
<dbReference type="Pfam" id="PF00072">
    <property type="entry name" value="Response_reg"/>
    <property type="match status" value="1"/>
</dbReference>
<dbReference type="SUPFAM" id="SSF52172">
    <property type="entry name" value="CheY-like"/>
    <property type="match status" value="1"/>
</dbReference>
<dbReference type="GO" id="GO:0000155">
    <property type="term" value="F:phosphorelay sensor kinase activity"/>
    <property type="evidence" value="ECO:0007669"/>
    <property type="project" value="InterPro"/>
</dbReference>
<dbReference type="InterPro" id="IPR001789">
    <property type="entry name" value="Sig_transdc_resp-reg_receiver"/>
</dbReference>
<evidence type="ECO:0000256" key="8">
    <source>
        <dbReference type="ARBA" id="ARBA00022777"/>
    </source>
</evidence>
<dbReference type="CDD" id="cd17546">
    <property type="entry name" value="REC_hyHK_CKI1_RcsC-like"/>
    <property type="match status" value="1"/>
</dbReference>
<dbReference type="FunFam" id="3.30.565.10:FF:000010">
    <property type="entry name" value="Sensor histidine kinase RcsC"/>
    <property type="match status" value="1"/>
</dbReference>
<dbReference type="PROSITE" id="PS50109">
    <property type="entry name" value="HIS_KIN"/>
    <property type="match status" value="1"/>
</dbReference>
<dbReference type="InterPro" id="IPR003594">
    <property type="entry name" value="HATPase_dom"/>
</dbReference>
<evidence type="ECO:0000256" key="14">
    <source>
        <dbReference type="PROSITE-ProRule" id="PRU00169"/>
    </source>
</evidence>
<dbReference type="Pfam" id="PF02518">
    <property type="entry name" value="HATPase_c"/>
    <property type="match status" value="1"/>
</dbReference>
<evidence type="ECO:0000256" key="10">
    <source>
        <dbReference type="ARBA" id="ARBA00022840"/>
    </source>
</evidence>
<dbReference type="SMART" id="SM00448">
    <property type="entry name" value="REC"/>
    <property type="match status" value="1"/>
</dbReference>
<dbReference type="Gene3D" id="3.40.50.2300">
    <property type="match status" value="1"/>
</dbReference>
<dbReference type="InterPro" id="IPR005467">
    <property type="entry name" value="His_kinase_dom"/>
</dbReference>
<feature type="domain" description="Histidine kinase" evidence="15">
    <location>
        <begin position="216"/>
        <end position="432"/>
    </location>
</feature>
<evidence type="ECO:0000259" key="16">
    <source>
        <dbReference type="PROSITE" id="PS50110"/>
    </source>
</evidence>
<dbReference type="InterPro" id="IPR036097">
    <property type="entry name" value="HisK_dim/P_sf"/>
</dbReference>
<keyword evidence="12" id="KW-0902">Two-component regulatory system</keyword>
<evidence type="ECO:0000256" key="7">
    <source>
        <dbReference type="ARBA" id="ARBA00022741"/>
    </source>
</evidence>
<name>A0A1E5BGM1_9VIBR</name>
<gene>
    <name evidence="17" type="ORF">A1QO_07150</name>
</gene>
<keyword evidence="4 14" id="KW-0597">Phosphoprotein</keyword>
<evidence type="ECO:0000256" key="1">
    <source>
        <dbReference type="ARBA" id="ARBA00000085"/>
    </source>
</evidence>
<evidence type="ECO:0000256" key="3">
    <source>
        <dbReference type="ARBA" id="ARBA00012438"/>
    </source>
</evidence>
<protein>
    <recommendedName>
        <fullName evidence="3">histidine kinase</fullName>
        <ecNumber evidence="3">2.7.13.3</ecNumber>
    </recommendedName>
</protein>
<evidence type="ECO:0000256" key="12">
    <source>
        <dbReference type="ARBA" id="ARBA00023012"/>
    </source>
</evidence>
<dbReference type="SMART" id="SM00387">
    <property type="entry name" value="HATPase_c"/>
    <property type="match status" value="1"/>
</dbReference>
<dbReference type="SMART" id="SM00388">
    <property type="entry name" value="HisKA"/>
    <property type="match status" value="1"/>
</dbReference>
<evidence type="ECO:0000256" key="2">
    <source>
        <dbReference type="ARBA" id="ARBA00004370"/>
    </source>
</evidence>
<dbReference type="GO" id="GO:0016020">
    <property type="term" value="C:membrane"/>
    <property type="evidence" value="ECO:0007669"/>
    <property type="project" value="UniProtKB-SubCell"/>
</dbReference>
<keyword evidence="5" id="KW-0808">Transferase</keyword>
<dbReference type="InterPro" id="IPR011006">
    <property type="entry name" value="CheY-like_superfamily"/>
</dbReference>
<feature type="modified residue" description="4-aspartylphosphate" evidence="14">
    <location>
        <position position="506"/>
    </location>
</feature>
<proteinExistence type="predicted"/>
<evidence type="ECO:0000256" key="13">
    <source>
        <dbReference type="ARBA" id="ARBA00023136"/>
    </source>
</evidence>
<keyword evidence="10" id="KW-0067">ATP-binding</keyword>
<dbReference type="Pfam" id="PF00512">
    <property type="entry name" value="HisKA"/>
    <property type="match status" value="1"/>
</dbReference>
<dbReference type="CDD" id="cd16922">
    <property type="entry name" value="HATPase_EvgS-ArcB-TorS-like"/>
    <property type="match status" value="1"/>
</dbReference>
<dbReference type="eggNOG" id="COG2205">
    <property type="taxonomic scope" value="Bacteria"/>
</dbReference>
<organism evidence="17 18">
    <name type="scientific">Vibrio genomosp. F10 str. ZF-129</name>
    <dbReference type="NCBI Taxonomy" id="1187848"/>
    <lineage>
        <taxon>Bacteria</taxon>
        <taxon>Pseudomonadati</taxon>
        <taxon>Pseudomonadota</taxon>
        <taxon>Gammaproteobacteria</taxon>
        <taxon>Vibrionales</taxon>
        <taxon>Vibrionaceae</taxon>
        <taxon>Vibrio</taxon>
    </lineage>
</organism>
<dbReference type="InterPro" id="IPR036890">
    <property type="entry name" value="HATPase_C_sf"/>
</dbReference>
<keyword evidence="9" id="KW-0378">Hydrolase</keyword>
<evidence type="ECO:0000256" key="4">
    <source>
        <dbReference type="ARBA" id="ARBA00022553"/>
    </source>
</evidence>
<keyword evidence="13" id="KW-0472">Membrane</keyword>
<dbReference type="GO" id="GO:0016787">
    <property type="term" value="F:hydrolase activity"/>
    <property type="evidence" value="ECO:0007669"/>
    <property type="project" value="UniProtKB-KW"/>
</dbReference>
<evidence type="ECO:0000313" key="17">
    <source>
        <dbReference type="EMBL" id="OEE34605.1"/>
    </source>
</evidence>
<keyword evidence="8 17" id="KW-0418">Kinase</keyword>
<dbReference type="Gene3D" id="1.10.287.130">
    <property type="match status" value="1"/>
</dbReference>
<dbReference type="PANTHER" id="PTHR43047:SF64">
    <property type="entry name" value="HISTIDINE KINASE CONTAINING CHEY-HOMOLOGOUS RECEIVER DOMAIN AND PAS DOMAIN-RELATED"/>
    <property type="match status" value="1"/>
</dbReference>
<comment type="subcellular location">
    <subcellularLocation>
        <location evidence="2">Membrane</location>
    </subcellularLocation>
</comment>
<dbReference type="Proteomes" id="UP000094741">
    <property type="component" value="Unassembled WGS sequence"/>
</dbReference>
<accession>A0A1E5BGM1</accession>
<dbReference type="OrthoDB" id="9810730at2"/>
<evidence type="ECO:0000256" key="6">
    <source>
        <dbReference type="ARBA" id="ARBA00022692"/>
    </source>
</evidence>
<dbReference type="PANTHER" id="PTHR43047">
    <property type="entry name" value="TWO-COMPONENT HISTIDINE PROTEIN KINASE"/>
    <property type="match status" value="1"/>
</dbReference>
<evidence type="ECO:0000256" key="11">
    <source>
        <dbReference type="ARBA" id="ARBA00022989"/>
    </source>
</evidence>
<comment type="caution">
    <text evidence="17">The sequence shown here is derived from an EMBL/GenBank/DDBJ whole genome shotgun (WGS) entry which is preliminary data.</text>
</comment>
<evidence type="ECO:0000259" key="15">
    <source>
        <dbReference type="PROSITE" id="PS50109"/>
    </source>
</evidence>
<keyword evidence="11" id="KW-1133">Transmembrane helix</keyword>
<evidence type="ECO:0000256" key="9">
    <source>
        <dbReference type="ARBA" id="ARBA00022801"/>
    </source>
</evidence>
<keyword evidence="7" id="KW-0547">Nucleotide-binding</keyword>
<dbReference type="AlphaFoldDB" id="A0A1E5BGM1"/>
<dbReference type="InterPro" id="IPR003661">
    <property type="entry name" value="HisK_dim/P_dom"/>
</dbReference>
<dbReference type="SUPFAM" id="SSF55874">
    <property type="entry name" value="ATPase domain of HSP90 chaperone/DNA topoisomerase II/histidine kinase"/>
    <property type="match status" value="1"/>
</dbReference>
<dbReference type="Gene3D" id="3.30.565.10">
    <property type="entry name" value="Histidine kinase-like ATPase, C-terminal domain"/>
    <property type="match status" value="1"/>
</dbReference>
<comment type="catalytic activity">
    <reaction evidence="1">
        <text>ATP + protein L-histidine = ADP + protein N-phospho-L-histidine.</text>
        <dbReference type="EC" id="2.7.13.3"/>
    </reaction>
</comment>
<dbReference type="CDD" id="cd00082">
    <property type="entry name" value="HisKA"/>
    <property type="match status" value="1"/>
</dbReference>
<evidence type="ECO:0000256" key="5">
    <source>
        <dbReference type="ARBA" id="ARBA00022679"/>
    </source>
</evidence>
<sequence length="576" mass="65170">MEFKAKEELNEILLELKRSQQREANLAIENRAILDAISAITGAQNRHQIFHELKRILALYIDFDDFVVLSKTQSDSEFRTFLTSNSAFVNVNWPVGEKFTRVLNGDRIILFEPTILSEFSHLNQFVKDQINAAIITGINTTISQSVILLLGQRKGQFPISSRDTLSRFEPLLERALIDIEHKESLQELVLIRTEELKLAREKAEEASKAKTQFLAMMSHELRTPLNSVLGLIDILECELVDRSQLETLSKIESSAELLLVLINDILDLTKIESGKFSTEYQWIKLREQLKKTLENYVSQAEKKGLDLKVDFDTIDRDLYWIDPTRLSQIVFNLVGNAIKFTTKGTISVSAKVQDKRLEIVIIDTGIGIENGRIPTLFSPFTQADSSITRKYGGTGLGLTITKHLVELMNGQIHVESTLGKGSCFTVLIPVNKKKQSSNAKKKTSIPDFSPEIENVLVVEDTKSNQMVIRLLLEKYGYNVTTLSNGREAVEYLKNDSFNKIDVVIMDISMPIMDGLTATKELRTFNETIPVIALTAHAMEKDKQDCLEAGMNMFVSKPIRRQEILQALYEVAKIQIN</sequence>
<dbReference type="FunFam" id="1.10.287.130:FF:000004">
    <property type="entry name" value="Ethylene receptor 1"/>
    <property type="match status" value="1"/>
</dbReference>
<keyword evidence="6" id="KW-0812">Transmembrane</keyword>
<dbReference type="InterPro" id="IPR004358">
    <property type="entry name" value="Sig_transdc_His_kin-like_C"/>
</dbReference>
<evidence type="ECO:0000313" key="18">
    <source>
        <dbReference type="Proteomes" id="UP000094741"/>
    </source>
</evidence>